<protein>
    <submittedName>
        <fullName evidence="2">Lactoylglutathione lyase</fullName>
    </submittedName>
</protein>
<gene>
    <name evidence="2" type="ORF">AUQ44_18585</name>
</gene>
<dbReference type="GO" id="GO:0016829">
    <property type="term" value="F:lyase activity"/>
    <property type="evidence" value="ECO:0007669"/>
    <property type="project" value="UniProtKB-KW"/>
</dbReference>
<dbReference type="GeneID" id="95680263"/>
<dbReference type="EMBL" id="LOMK01000002">
    <property type="protein sequence ID" value="KYN23867.1"/>
    <property type="molecule type" value="Genomic_DNA"/>
</dbReference>
<dbReference type="RefSeq" id="WP_061896072.1">
    <property type="nucleotide sequence ID" value="NZ_CP035922.1"/>
</dbReference>
<dbReference type="InterPro" id="IPR037523">
    <property type="entry name" value="VOC_core"/>
</dbReference>
<dbReference type="SUPFAM" id="SSF54593">
    <property type="entry name" value="Glyoxalase/Bleomycin resistance protein/Dihydroxybiphenyl dioxygenase"/>
    <property type="match status" value="1"/>
</dbReference>
<accession>A0A151JE13</accession>
<dbReference type="Proteomes" id="UP000075349">
    <property type="component" value="Unassembled WGS sequence"/>
</dbReference>
<reference evidence="3" key="1">
    <citation type="submission" date="2015-12" db="EMBL/GenBank/DDBJ databases">
        <authorList>
            <person name="Tarr C.L."/>
            <person name="Gladney L.M."/>
        </authorList>
    </citation>
    <scope>NUCLEOTIDE SEQUENCE [LARGE SCALE GENOMIC DNA]</scope>
    <source>
        <strain evidence="3">2756-81</strain>
    </source>
</reference>
<dbReference type="Pfam" id="PF00903">
    <property type="entry name" value="Glyoxalase"/>
    <property type="match status" value="1"/>
</dbReference>
<dbReference type="Gene3D" id="3.10.180.10">
    <property type="entry name" value="2,3-Dihydroxybiphenyl 1,2-Dioxygenase, domain 1"/>
    <property type="match status" value="1"/>
</dbReference>
<sequence>MRSYVEHANMSVVDAQKTIHFLTSAIPEWRIRGQGKIDNWFGRPIEWFHVGDEQSYIAVNSGGEGQASNWKAHFTGVKHVGIVVPDVDKVVERLEQAGYAIDHWGGDHPHRKSVYFLEGNGFQFEFIEYLSADTHLRNDYTQ</sequence>
<name>A0A151JE13_9VIBR</name>
<comment type="caution">
    <text evidence="2">The sequence shown here is derived from an EMBL/GenBank/DDBJ whole genome shotgun (WGS) entry which is preliminary data.</text>
</comment>
<organism evidence="2 3">
    <name type="scientific">Vibrio cidicii</name>
    <dbReference type="NCBI Taxonomy" id="1763883"/>
    <lineage>
        <taxon>Bacteria</taxon>
        <taxon>Pseudomonadati</taxon>
        <taxon>Pseudomonadota</taxon>
        <taxon>Gammaproteobacteria</taxon>
        <taxon>Vibrionales</taxon>
        <taxon>Vibrionaceae</taxon>
        <taxon>Vibrio</taxon>
    </lineage>
</organism>
<dbReference type="InterPro" id="IPR029068">
    <property type="entry name" value="Glyas_Bleomycin-R_OHBP_Dase"/>
</dbReference>
<keyword evidence="2" id="KW-0456">Lyase</keyword>
<feature type="domain" description="VOC" evidence="1">
    <location>
        <begin position="4"/>
        <end position="129"/>
    </location>
</feature>
<dbReference type="PROSITE" id="PS51819">
    <property type="entry name" value="VOC"/>
    <property type="match status" value="1"/>
</dbReference>
<proteinExistence type="predicted"/>
<dbReference type="AlphaFoldDB" id="A0A151JE13"/>
<dbReference type="CDD" id="cd06587">
    <property type="entry name" value="VOC"/>
    <property type="match status" value="1"/>
</dbReference>
<evidence type="ECO:0000259" key="1">
    <source>
        <dbReference type="PROSITE" id="PS51819"/>
    </source>
</evidence>
<evidence type="ECO:0000313" key="3">
    <source>
        <dbReference type="Proteomes" id="UP000075349"/>
    </source>
</evidence>
<evidence type="ECO:0000313" key="2">
    <source>
        <dbReference type="EMBL" id="KYN23867.1"/>
    </source>
</evidence>
<dbReference type="InterPro" id="IPR004360">
    <property type="entry name" value="Glyas_Fos-R_dOase_dom"/>
</dbReference>